<accession>A0A6B9ZMS0</accession>
<dbReference type="AlphaFoldDB" id="A0A6B9ZMS0"/>
<reference evidence="1 2" key="1">
    <citation type="submission" date="2020-01" db="EMBL/GenBank/DDBJ databases">
        <title>Complete genome sequence of Chitinophaga sp. H33E-04 isolated from quinoa roots.</title>
        <authorList>
            <person name="Weon H.-Y."/>
            <person name="Lee S.A."/>
        </authorList>
    </citation>
    <scope>NUCLEOTIDE SEQUENCE [LARGE SCALE GENOMIC DNA]</scope>
    <source>
        <strain evidence="1 2">H33E-04</strain>
    </source>
</reference>
<sequence>MVGLILGYADRFSEETLVELLMALGGPFAKIAKKQGKEVDNAPWMPEVLKVLSEVGELVERFTTKTKIIEVKYIE</sequence>
<name>A0A6B9ZMS0_9BACT</name>
<gene>
    <name evidence="1" type="ORF">GWR21_27780</name>
</gene>
<evidence type="ECO:0000313" key="2">
    <source>
        <dbReference type="Proteomes" id="UP000476411"/>
    </source>
</evidence>
<protein>
    <submittedName>
        <fullName evidence="1">Uncharacterized protein</fullName>
    </submittedName>
</protein>
<organism evidence="1 2">
    <name type="scientific">Chitinophaga agri</name>
    <dbReference type="NCBI Taxonomy" id="2703787"/>
    <lineage>
        <taxon>Bacteria</taxon>
        <taxon>Pseudomonadati</taxon>
        <taxon>Bacteroidota</taxon>
        <taxon>Chitinophagia</taxon>
        <taxon>Chitinophagales</taxon>
        <taxon>Chitinophagaceae</taxon>
        <taxon>Chitinophaga</taxon>
    </lineage>
</organism>
<dbReference type="EMBL" id="CP048113">
    <property type="protein sequence ID" value="QHS63247.1"/>
    <property type="molecule type" value="Genomic_DNA"/>
</dbReference>
<keyword evidence="2" id="KW-1185">Reference proteome</keyword>
<dbReference type="KEGG" id="chih:GWR21_27780"/>
<evidence type="ECO:0000313" key="1">
    <source>
        <dbReference type="EMBL" id="QHS63247.1"/>
    </source>
</evidence>
<dbReference type="Proteomes" id="UP000476411">
    <property type="component" value="Chromosome"/>
</dbReference>
<proteinExistence type="predicted"/>